<keyword evidence="8 10" id="KW-0570">Pentose shunt</keyword>
<dbReference type="GO" id="GO:0005737">
    <property type="term" value="C:cytoplasm"/>
    <property type="evidence" value="ECO:0007669"/>
    <property type="project" value="UniProtKB-SubCell"/>
</dbReference>
<evidence type="ECO:0000313" key="12">
    <source>
        <dbReference type="Proteomes" id="UP000019760"/>
    </source>
</evidence>
<dbReference type="RefSeq" id="WP_042059612.1">
    <property type="nucleotide sequence ID" value="NZ_BAND01000067.1"/>
</dbReference>
<dbReference type="Gene3D" id="3.20.20.70">
    <property type="entry name" value="Aldolase class I"/>
    <property type="match status" value="1"/>
</dbReference>
<dbReference type="PANTHER" id="PTHR10683:SF31">
    <property type="entry name" value="TRANSALDOLASE"/>
    <property type="match status" value="1"/>
</dbReference>
<keyword evidence="7 10" id="KW-0808">Transferase</keyword>
<dbReference type="InterPro" id="IPR004732">
    <property type="entry name" value="Transaldolase_2"/>
</dbReference>
<dbReference type="UniPathway" id="UPA00115">
    <property type="reaction ID" value="UER00414"/>
</dbReference>
<evidence type="ECO:0000256" key="2">
    <source>
        <dbReference type="ARBA" id="ARBA00004496"/>
    </source>
</evidence>
<evidence type="ECO:0000256" key="1">
    <source>
        <dbReference type="ARBA" id="ARBA00003518"/>
    </source>
</evidence>
<proteinExistence type="inferred from homology"/>
<evidence type="ECO:0000313" key="11">
    <source>
        <dbReference type="EMBL" id="GAJ29547.1"/>
    </source>
</evidence>
<dbReference type="PANTHER" id="PTHR10683">
    <property type="entry name" value="TRANSALDOLASE"/>
    <property type="match status" value="1"/>
</dbReference>
<keyword evidence="11" id="KW-0413">Isomerase</keyword>
<comment type="similarity">
    <text evidence="4 10">Belongs to the transaldolase family. Type 2 subfamily.</text>
</comment>
<dbReference type="Pfam" id="PF00923">
    <property type="entry name" value="TAL_FSA"/>
    <property type="match status" value="1"/>
</dbReference>
<evidence type="ECO:0000256" key="3">
    <source>
        <dbReference type="ARBA" id="ARBA00004857"/>
    </source>
</evidence>
<dbReference type="OrthoDB" id="140919at2"/>
<evidence type="ECO:0000256" key="4">
    <source>
        <dbReference type="ARBA" id="ARBA00008426"/>
    </source>
</evidence>
<comment type="caution">
    <text evidence="11">The sequence shown here is derived from an EMBL/GenBank/DDBJ whole genome shotgun (WGS) entry which is preliminary data.</text>
</comment>
<reference evidence="11 12" key="2">
    <citation type="journal article" date="2014" name="FEMS Microbiol. Lett.">
        <title>Draft genomic DNA sequence of the facultatively methylotrophic bacterium Acidomonas methanolica type strain MB58.</title>
        <authorList>
            <person name="Higashiura N."/>
            <person name="Hadano H."/>
            <person name="Hirakawa H."/>
            <person name="Matsutani M."/>
            <person name="Takabe S."/>
            <person name="Matsushita K."/>
            <person name="Azuma Y."/>
        </authorList>
    </citation>
    <scope>NUCLEOTIDE SEQUENCE [LARGE SCALE GENOMIC DNA]</scope>
    <source>
        <strain evidence="11 12">MB58</strain>
    </source>
</reference>
<dbReference type="InterPro" id="IPR013785">
    <property type="entry name" value="Aldolase_TIM"/>
</dbReference>
<organism evidence="11 12">
    <name type="scientific">Acidomonas methanolica NBRC 104435</name>
    <dbReference type="NCBI Taxonomy" id="1231351"/>
    <lineage>
        <taxon>Bacteria</taxon>
        <taxon>Pseudomonadati</taxon>
        <taxon>Pseudomonadota</taxon>
        <taxon>Alphaproteobacteria</taxon>
        <taxon>Acetobacterales</taxon>
        <taxon>Acetobacteraceae</taxon>
        <taxon>Acidomonas</taxon>
    </lineage>
</organism>
<comment type="pathway">
    <text evidence="3 10">Carbohydrate degradation; pentose phosphate pathway; D-glyceraldehyde 3-phosphate and beta-D-fructose 6-phosphate from D-ribose 5-phosphate and D-xylulose 5-phosphate (non-oxidative stage): step 2/3.</text>
</comment>
<dbReference type="CDD" id="cd00955">
    <property type="entry name" value="Transaldolase_like"/>
    <property type="match status" value="1"/>
</dbReference>
<evidence type="ECO:0000256" key="6">
    <source>
        <dbReference type="ARBA" id="ARBA00022490"/>
    </source>
</evidence>
<comment type="subcellular location">
    <subcellularLocation>
        <location evidence="2 10">Cytoplasm</location>
    </subcellularLocation>
</comment>
<accession>A0A023D5X1</accession>
<dbReference type="SUPFAM" id="SSF51569">
    <property type="entry name" value="Aldolase"/>
    <property type="match status" value="1"/>
</dbReference>
<evidence type="ECO:0000256" key="8">
    <source>
        <dbReference type="ARBA" id="ARBA00023126"/>
    </source>
</evidence>
<dbReference type="EMBL" id="BAND01000067">
    <property type="protein sequence ID" value="GAJ29547.1"/>
    <property type="molecule type" value="Genomic_DNA"/>
</dbReference>
<dbReference type="HAMAP" id="MF_00493">
    <property type="entry name" value="Transaldolase_2"/>
    <property type="match status" value="1"/>
</dbReference>
<name>A0A023D5X1_ACIMT</name>
<feature type="active site" description="Schiff-base intermediate with substrate" evidence="10">
    <location>
        <position position="149"/>
    </location>
</feature>
<evidence type="ECO:0000256" key="9">
    <source>
        <dbReference type="ARBA" id="ARBA00023270"/>
    </source>
</evidence>
<dbReference type="NCBIfam" id="TIGR00876">
    <property type="entry name" value="tal_mycobact"/>
    <property type="match status" value="1"/>
</dbReference>
<dbReference type="Proteomes" id="UP000019760">
    <property type="component" value="Unassembled WGS sequence"/>
</dbReference>
<keyword evidence="6 10" id="KW-0963">Cytoplasm</keyword>
<dbReference type="PIRSF" id="PIRSF036915">
    <property type="entry name" value="Trnald_Bac_Plnt"/>
    <property type="match status" value="1"/>
</dbReference>
<keyword evidence="12" id="KW-1185">Reference proteome</keyword>
<protein>
    <recommendedName>
        <fullName evidence="5 10">Transaldolase</fullName>
        <ecNumber evidence="5 10">2.2.1.2</ecNumber>
    </recommendedName>
</protein>
<reference evidence="12" key="1">
    <citation type="journal article" date="2014" name="FEMS Microbiol. Lett.">
        <title>Draft Genomic DNA Sequence of the Facultatively Methylotrophic Bacterium Acidomonas methanolica type strain MB58.</title>
        <authorList>
            <person name="Higashiura N."/>
            <person name="Hadano H."/>
            <person name="Hirakawa H."/>
            <person name="Matsutani M."/>
            <person name="Takabe S."/>
            <person name="Matsushita K."/>
            <person name="Azuma Y."/>
        </authorList>
    </citation>
    <scope>NUCLEOTIDE SEQUENCE [LARGE SCALE GENOMIC DNA]</scope>
    <source>
        <strain evidence="12">MB58</strain>
    </source>
</reference>
<dbReference type="GO" id="GO:0016853">
    <property type="term" value="F:isomerase activity"/>
    <property type="evidence" value="ECO:0007669"/>
    <property type="project" value="UniProtKB-KW"/>
</dbReference>
<dbReference type="GO" id="GO:0005975">
    <property type="term" value="P:carbohydrate metabolic process"/>
    <property type="evidence" value="ECO:0007669"/>
    <property type="project" value="InterPro"/>
</dbReference>
<evidence type="ECO:0000256" key="7">
    <source>
        <dbReference type="ARBA" id="ARBA00022679"/>
    </source>
</evidence>
<comment type="catalytic activity">
    <reaction evidence="10">
        <text>D-sedoheptulose 7-phosphate + D-glyceraldehyde 3-phosphate = D-erythrose 4-phosphate + beta-D-fructose 6-phosphate</text>
        <dbReference type="Rhea" id="RHEA:17053"/>
        <dbReference type="ChEBI" id="CHEBI:16897"/>
        <dbReference type="ChEBI" id="CHEBI:57483"/>
        <dbReference type="ChEBI" id="CHEBI:57634"/>
        <dbReference type="ChEBI" id="CHEBI:59776"/>
        <dbReference type="EC" id="2.2.1.2"/>
    </reaction>
</comment>
<comment type="function">
    <text evidence="1 10">Transaldolase is important for the balance of metabolites in the pentose-phosphate pathway.</text>
</comment>
<dbReference type="InterPro" id="IPR001585">
    <property type="entry name" value="TAL/FSA"/>
</dbReference>
<dbReference type="AlphaFoldDB" id="A0A023D5X1"/>
<evidence type="ECO:0000256" key="5">
    <source>
        <dbReference type="ARBA" id="ARBA00013151"/>
    </source>
</evidence>
<dbReference type="GO" id="GO:0004801">
    <property type="term" value="F:transaldolase activity"/>
    <property type="evidence" value="ECO:0007669"/>
    <property type="project" value="UniProtKB-UniRule"/>
</dbReference>
<gene>
    <name evidence="10" type="primary">tal</name>
    <name evidence="11" type="ORF">Amme_067_002</name>
</gene>
<keyword evidence="9 10" id="KW-0704">Schiff base</keyword>
<dbReference type="EC" id="2.2.1.2" evidence="5 10"/>
<dbReference type="NCBIfam" id="NF002881">
    <property type="entry name" value="PRK03343.1"/>
    <property type="match status" value="1"/>
</dbReference>
<sequence>MAQRYSQTDAGRFEALLARGQSPWLDYINRTHTESGSLRKMVEQDGLQGMTSNPAIFEKTMGYGNAYDAQIRSIVSRKPVTPEELYEELAVTDIRAAADVLRPVYDGTNHFDGHVSIEVSPYIANDAEATIKDSRRLWRAVDLPNVMIKIPGNAPGAKAIEEATFEGINVNVTLLFEQAAYQAVLEAYIRGLERRVEAGLDVKDIASVSSFYISRVDVLADSLIDRKIAAGEGDVAALKALRGKVAVANAKLAYEHWEQVTNSARWQRLAEEGAQPQRLLWASTGSKDPTYRDVRYVEELVAPETVNTMPLETYDAFRDHGEVTREMARDYGASREILRQLHAFGIDLKTVTDQLLREGLDGFEAAFVRLHNTLERKIAESRA</sequence>
<dbReference type="GO" id="GO:0006098">
    <property type="term" value="P:pentose-phosphate shunt"/>
    <property type="evidence" value="ECO:0007669"/>
    <property type="project" value="UniProtKB-UniRule"/>
</dbReference>
<evidence type="ECO:0000256" key="10">
    <source>
        <dbReference type="HAMAP-Rule" id="MF_00493"/>
    </source>
</evidence>